<sequence length="235" mass="24943">MQVSTTQYLNSTYSKDLSAKEPKSSLGKDDFMKLLTAQMSNQDPLKPTDDTQMLAQLAQFSSLEQLTALNTTAENSNAALSAINVTNAVGYIGKAVVAGGANVHKGSEGCSPVYYTVPEGVDTIKAHVYDASKKIVDTVVLSGTGEGEHTFTWNGTNTQGNLPEGQYSVGFEARDKNGKLVQVGSKVAGKVTGVTSQDGKTVLELEGGRTVNLVDITRVEQPSTENNEEDESDNS</sequence>
<dbReference type="Proteomes" id="UP000184001">
    <property type="component" value="Unassembled WGS sequence"/>
</dbReference>
<keyword evidence="9" id="KW-0969">Cilium</keyword>
<evidence type="ECO:0000256" key="5">
    <source>
        <dbReference type="RuleBase" id="RU362076"/>
    </source>
</evidence>
<evidence type="ECO:0000256" key="6">
    <source>
        <dbReference type="SAM" id="MobiDB-lite"/>
    </source>
</evidence>
<evidence type="ECO:0000313" key="10">
    <source>
        <dbReference type="Proteomes" id="UP000184001"/>
    </source>
</evidence>
<feature type="compositionally biased region" description="Polar residues" evidence="6">
    <location>
        <begin position="1"/>
        <end position="15"/>
    </location>
</feature>
<proteinExistence type="inferred from homology"/>
<feature type="domain" description="FlgD/Vpr Ig-like" evidence="7">
    <location>
        <begin position="111"/>
        <end position="174"/>
    </location>
</feature>
<evidence type="ECO:0000313" key="9">
    <source>
        <dbReference type="EMBL" id="SHI58379.1"/>
    </source>
</evidence>
<evidence type="ECO:0000256" key="4">
    <source>
        <dbReference type="ARBA" id="ARBA00024746"/>
    </source>
</evidence>
<feature type="domain" description="FlgD Tudor-like" evidence="8">
    <location>
        <begin position="85"/>
        <end position="217"/>
    </location>
</feature>
<dbReference type="EMBL" id="FQZR01000002">
    <property type="protein sequence ID" value="SHI58379.1"/>
    <property type="molecule type" value="Genomic_DNA"/>
</dbReference>
<name>A0A8G2C774_9BACT</name>
<comment type="caution">
    <text evidence="9">The sequence shown here is derived from an EMBL/GenBank/DDBJ whole genome shotgun (WGS) entry which is preliminary data.</text>
</comment>
<dbReference type="Gene3D" id="2.30.30.910">
    <property type="match status" value="1"/>
</dbReference>
<dbReference type="GO" id="GO:0044781">
    <property type="term" value="P:bacterial-type flagellum organization"/>
    <property type="evidence" value="ECO:0007669"/>
    <property type="project" value="UniProtKB-UniRule"/>
</dbReference>
<dbReference type="Pfam" id="PF13860">
    <property type="entry name" value="FlgD_ig"/>
    <property type="match status" value="1"/>
</dbReference>
<organism evidence="9 10">
    <name type="scientific">Halodesulfovibrio aestuarii</name>
    <dbReference type="NCBI Taxonomy" id="126333"/>
    <lineage>
        <taxon>Bacteria</taxon>
        <taxon>Pseudomonadati</taxon>
        <taxon>Thermodesulfobacteriota</taxon>
        <taxon>Desulfovibrionia</taxon>
        <taxon>Desulfovibrionales</taxon>
        <taxon>Desulfovibrionaceae</taxon>
        <taxon>Halodesulfovibrio</taxon>
    </lineage>
</organism>
<reference evidence="9 10" key="1">
    <citation type="submission" date="2016-11" db="EMBL/GenBank/DDBJ databases">
        <authorList>
            <person name="Varghese N."/>
            <person name="Submissions S."/>
        </authorList>
    </citation>
    <scope>NUCLEOTIDE SEQUENCE [LARGE SCALE GENOMIC DNA]</scope>
    <source>
        <strain evidence="9 10">DSM 17919</strain>
    </source>
</reference>
<evidence type="ECO:0000259" key="8">
    <source>
        <dbReference type="Pfam" id="PF13861"/>
    </source>
</evidence>
<comment type="similarity">
    <text evidence="1 5">Belongs to the FlgD family.</text>
</comment>
<evidence type="ECO:0000256" key="3">
    <source>
        <dbReference type="ARBA" id="ARBA00022795"/>
    </source>
</evidence>
<dbReference type="InterPro" id="IPR025965">
    <property type="entry name" value="FlgD/Vpr_Ig-like"/>
</dbReference>
<evidence type="ECO:0000256" key="2">
    <source>
        <dbReference type="ARBA" id="ARBA00016013"/>
    </source>
</evidence>
<gene>
    <name evidence="9" type="ORF">SAMN05660830_00377</name>
</gene>
<dbReference type="Pfam" id="PF13861">
    <property type="entry name" value="FLgD_tudor"/>
    <property type="match status" value="1"/>
</dbReference>
<dbReference type="Gene3D" id="2.60.40.4070">
    <property type="match status" value="1"/>
</dbReference>
<comment type="function">
    <text evidence="4 5">Required for flagellar hook formation. May act as a scaffolding protein.</text>
</comment>
<protein>
    <recommendedName>
        <fullName evidence="2 5">Basal-body rod modification protein FlgD</fullName>
    </recommendedName>
</protein>
<dbReference type="RefSeq" id="WP_020001514.1">
    <property type="nucleotide sequence ID" value="NZ_CP192217.1"/>
</dbReference>
<keyword evidence="9" id="KW-0966">Cell projection</keyword>
<dbReference type="InterPro" id="IPR025963">
    <property type="entry name" value="FLgD_Tudor"/>
</dbReference>
<evidence type="ECO:0000259" key="7">
    <source>
        <dbReference type="Pfam" id="PF13860"/>
    </source>
</evidence>
<dbReference type="InterPro" id="IPR005648">
    <property type="entry name" value="FlgD"/>
</dbReference>
<dbReference type="AlphaFoldDB" id="A0A8G2C774"/>
<accession>A0A8G2C774</accession>
<keyword evidence="9" id="KW-0282">Flagellum</keyword>
<keyword evidence="3 5" id="KW-1005">Bacterial flagellum biogenesis</keyword>
<evidence type="ECO:0000256" key="1">
    <source>
        <dbReference type="ARBA" id="ARBA00010577"/>
    </source>
</evidence>
<dbReference type="Pfam" id="PF03963">
    <property type="entry name" value="FlgD"/>
    <property type="match status" value="1"/>
</dbReference>
<feature type="region of interest" description="Disordered" evidence="6">
    <location>
        <begin position="1"/>
        <end position="25"/>
    </location>
</feature>